<feature type="compositionally biased region" description="Acidic residues" evidence="1">
    <location>
        <begin position="35"/>
        <end position="50"/>
    </location>
</feature>
<sequence length="214" mass="24994">MKPSISLNFIDIPNTNMRSYHSNEENEKNNGDDGNNNEEDETNNEEDDYVEERNYPPVKSTTDNGMIRRNFLFRNNNPIIRREGYSQREKDADIKMKISTLVEQTVHDTDRRIKSINHIKKRYRENAPYKAGFIFSMIKKARDVLNELFNVAVHHKDEWKTLEQLKIFELIVHTNVDTTNLVRQLVEIHIQFLNTTSSTGGGDASGRKRVVLLK</sequence>
<keyword evidence="3" id="KW-1185">Reference proteome</keyword>
<protein>
    <submittedName>
        <fullName evidence="2">Uncharacterized protein</fullName>
    </submittedName>
</protein>
<dbReference type="OrthoDB" id="7379444at2759"/>
<proteinExistence type="predicted"/>
<feature type="compositionally biased region" description="Basic and acidic residues" evidence="1">
    <location>
        <begin position="21"/>
        <end position="31"/>
    </location>
</feature>
<dbReference type="AlphaFoldDB" id="A0A9N9RD90"/>
<organism evidence="2 3">
    <name type="scientific">Diatraea saccharalis</name>
    <name type="common">sugarcane borer</name>
    <dbReference type="NCBI Taxonomy" id="40085"/>
    <lineage>
        <taxon>Eukaryota</taxon>
        <taxon>Metazoa</taxon>
        <taxon>Ecdysozoa</taxon>
        <taxon>Arthropoda</taxon>
        <taxon>Hexapoda</taxon>
        <taxon>Insecta</taxon>
        <taxon>Pterygota</taxon>
        <taxon>Neoptera</taxon>
        <taxon>Endopterygota</taxon>
        <taxon>Lepidoptera</taxon>
        <taxon>Glossata</taxon>
        <taxon>Ditrysia</taxon>
        <taxon>Pyraloidea</taxon>
        <taxon>Crambidae</taxon>
        <taxon>Crambinae</taxon>
        <taxon>Diatraea</taxon>
    </lineage>
</organism>
<reference evidence="2" key="1">
    <citation type="submission" date="2021-12" db="EMBL/GenBank/DDBJ databases">
        <authorList>
            <person name="King R."/>
        </authorList>
    </citation>
    <scope>NUCLEOTIDE SEQUENCE</scope>
</reference>
<evidence type="ECO:0000256" key="1">
    <source>
        <dbReference type="SAM" id="MobiDB-lite"/>
    </source>
</evidence>
<feature type="region of interest" description="Disordered" evidence="1">
    <location>
        <begin position="15"/>
        <end position="61"/>
    </location>
</feature>
<evidence type="ECO:0000313" key="2">
    <source>
        <dbReference type="EMBL" id="CAG9793973.1"/>
    </source>
</evidence>
<dbReference type="EMBL" id="OU893337">
    <property type="protein sequence ID" value="CAG9793973.1"/>
    <property type="molecule type" value="Genomic_DNA"/>
</dbReference>
<accession>A0A9N9RD90</accession>
<name>A0A9N9RD90_9NEOP</name>
<reference evidence="2" key="2">
    <citation type="submission" date="2022-10" db="EMBL/GenBank/DDBJ databases">
        <authorList>
            <consortium name="ENA_rothamsted_submissions"/>
            <consortium name="culmorum"/>
            <person name="King R."/>
        </authorList>
    </citation>
    <scope>NUCLEOTIDE SEQUENCE</scope>
</reference>
<evidence type="ECO:0000313" key="3">
    <source>
        <dbReference type="Proteomes" id="UP001153714"/>
    </source>
</evidence>
<dbReference type="Proteomes" id="UP001153714">
    <property type="component" value="Chromosome 6"/>
</dbReference>
<gene>
    <name evidence="2" type="ORF">DIATSA_LOCUS11382</name>
</gene>